<dbReference type="GO" id="GO:0046872">
    <property type="term" value="F:metal ion binding"/>
    <property type="evidence" value="ECO:0007669"/>
    <property type="project" value="UniProtKB-KW"/>
</dbReference>
<evidence type="ECO:0000256" key="2">
    <source>
        <dbReference type="PIRSR" id="PIRSR006232-1"/>
    </source>
</evidence>
<organism evidence="6 7">
    <name type="scientific">Cupriavidus basilensis OR16</name>
    <dbReference type="NCBI Taxonomy" id="1127483"/>
    <lineage>
        <taxon>Bacteria</taxon>
        <taxon>Pseudomonadati</taxon>
        <taxon>Pseudomonadota</taxon>
        <taxon>Betaproteobacteria</taxon>
        <taxon>Burkholderiales</taxon>
        <taxon>Burkholderiaceae</taxon>
        <taxon>Cupriavidus</taxon>
    </lineage>
</organism>
<dbReference type="InterPro" id="IPR014710">
    <property type="entry name" value="RmlC-like_jellyroll"/>
</dbReference>
<evidence type="ECO:0000259" key="5">
    <source>
        <dbReference type="Pfam" id="PF05726"/>
    </source>
</evidence>
<dbReference type="Proteomes" id="UP000005808">
    <property type="component" value="Unassembled WGS sequence"/>
</dbReference>
<feature type="binding site" evidence="2">
    <location>
        <position position="8"/>
    </location>
    <ligand>
        <name>Fe cation</name>
        <dbReference type="ChEBI" id="CHEBI:24875"/>
    </ligand>
</feature>
<keyword evidence="6" id="KW-0560">Oxidoreductase</keyword>
<comment type="caution">
    <text evidence="6">The sequence shown here is derived from an EMBL/GenBank/DDBJ whole genome shotgun (WGS) entry which is preliminary data.</text>
</comment>
<feature type="binding site" evidence="2">
    <location>
        <position position="52"/>
    </location>
    <ligand>
        <name>Fe cation</name>
        <dbReference type="ChEBI" id="CHEBI:24875"/>
    </ligand>
</feature>
<reference evidence="6 7" key="1">
    <citation type="journal article" date="2012" name="J. Bacteriol.">
        <title>De Novo Genome Project of Cupriavidus basilensis OR16.</title>
        <authorList>
            <person name="Cserhati M."/>
            <person name="Kriszt B."/>
            <person name="Szoboszlay S."/>
            <person name="Toth A."/>
            <person name="Szabo I."/>
            <person name="Tancsics A."/>
            <person name="Nagy I."/>
            <person name="Horvath B."/>
            <person name="Nagy I."/>
            <person name="Kukolya J."/>
        </authorList>
    </citation>
    <scope>NUCLEOTIDE SEQUENCE [LARGE SCALE GENOMIC DNA]</scope>
    <source>
        <strain evidence="6 7">OR16</strain>
    </source>
</reference>
<dbReference type="PIRSF" id="PIRSF006232">
    <property type="entry name" value="Pirin"/>
    <property type="match status" value="1"/>
</dbReference>
<dbReference type="SUPFAM" id="SSF51182">
    <property type="entry name" value="RmlC-like cupins"/>
    <property type="match status" value="1"/>
</dbReference>
<dbReference type="InterPro" id="IPR003829">
    <property type="entry name" value="Pirin_N_dom"/>
</dbReference>
<keyword evidence="2" id="KW-0479">Metal-binding</keyword>
<evidence type="ECO:0000313" key="6">
    <source>
        <dbReference type="EMBL" id="EHP41041.1"/>
    </source>
</evidence>
<keyword evidence="2" id="KW-0408">Iron</keyword>
<dbReference type="GO" id="GO:0051213">
    <property type="term" value="F:dioxygenase activity"/>
    <property type="evidence" value="ECO:0007669"/>
    <property type="project" value="UniProtKB-KW"/>
</dbReference>
<dbReference type="PANTHER" id="PTHR13903:SF8">
    <property type="entry name" value="PIRIN"/>
    <property type="match status" value="1"/>
</dbReference>
<protein>
    <submittedName>
        <fullName evidence="6">Quercetin 2,3-dioxygenase</fullName>
    </submittedName>
</protein>
<comment type="similarity">
    <text evidence="1 3">Belongs to the pirin family.</text>
</comment>
<dbReference type="PANTHER" id="PTHR13903">
    <property type="entry name" value="PIRIN-RELATED"/>
    <property type="match status" value="1"/>
</dbReference>
<dbReference type="Pfam" id="PF02678">
    <property type="entry name" value="Pirin"/>
    <property type="match status" value="1"/>
</dbReference>
<gene>
    <name evidence="6" type="ORF">OR16_21583</name>
</gene>
<feature type="domain" description="Pirin N-terminal" evidence="4">
    <location>
        <begin position="3"/>
        <end position="69"/>
    </location>
</feature>
<feature type="binding site" evidence="2">
    <location>
        <position position="50"/>
    </location>
    <ligand>
        <name>Fe cation</name>
        <dbReference type="ChEBI" id="CHEBI:24875"/>
    </ligand>
</feature>
<dbReference type="InterPro" id="IPR011051">
    <property type="entry name" value="RmlC_Cupin_sf"/>
</dbReference>
<dbReference type="InterPro" id="IPR012093">
    <property type="entry name" value="Pirin"/>
</dbReference>
<evidence type="ECO:0000256" key="1">
    <source>
        <dbReference type="ARBA" id="ARBA00008416"/>
    </source>
</evidence>
<feature type="binding site" evidence="2">
    <location>
        <position position="6"/>
    </location>
    <ligand>
        <name>Fe cation</name>
        <dbReference type="ChEBI" id="CHEBI:24875"/>
    </ligand>
</feature>
<dbReference type="Gene3D" id="2.60.120.10">
    <property type="entry name" value="Jelly Rolls"/>
    <property type="match status" value="2"/>
</dbReference>
<evidence type="ECO:0000256" key="3">
    <source>
        <dbReference type="RuleBase" id="RU003457"/>
    </source>
</evidence>
<keyword evidence="6" id="KW-0223">Dioxygenase</keyword>
<proteinExistence type="inferred from homology"/>
<dbReference type="InterPro" id="IPR008778">
    <property type="entry name" value="Pirin_C_dom"/>
</dbReference>
<comment type="cofactor">
    <cofactor evidence="2">
        <name>Fe cation</name>
        <dbReference type="ChEBI" id="CHEBI:24875"/>
    </cofactor>
    <text evidence="2">Binds 1 Fe cation per subunit.</text>
</comment>
<evidence type="ECO:0000313" key="7">
    <source>
        <dbReference type="Proteomes" id="UP000005808"/>
    </source>
</evidence>
<name>H1S8J9_9BURK</name>
<sequence>MRVGPHPHIGLQTFTWMIEGEVLHRDSLGYEQLISPGQVNLMTAGRGIVHAEDTPNASAGRLHAAQLWIALPDAERHREPAFQNYPNLPVVDAGGFRITVLVGTAFGETSPVPAYSPLVGLDLVATGAGAQSVPLDAGFEYAALTLRGEVEIDGEQLAPGTLMYLGAGRTHLSLRCAGLAQLLIIGGVPFDEEILLWWNFVGRTQAEIEAATHEWNHNGERFGEVRGSTSPRLAAPDMAGLQIKASRGR</sequence>
<dbReference type="Pfam" id="PF05726">
    <property type="entry name" value="Pirin_C"/>
    <property type="match status" value="1"/>
</dbReference>
<evidence type="ECO:0000259" key="4">
    <source>
        <dbReference type="Pfam" id="PF02678"/>
    </source>
</evidence>
<dbReference type="EMBL" id="AHJE01000053">
    <property type="protein sequence ID" value="EHP41041.1"/>
    <property type="molecule type" value="Genomic_DNA"/>
</dbReference>
<dbReference type="AlphaFoldDB" id="H1S8J9"/>
<feature type="domain" description="Pirin C-terminal" evidence="5">
    <location>
        <begin position="131"/>
        <end position="218"/>
    </location>
</feature>
<accession>H1S8J9</accession>
<dbReference type="PATRIC" id="fig|1127483.3.peg.4314"/>